<reference evidence="2" key="1">
    <citation type="submission" date="2020-05" db="EMBL/GenBank/DDBJ databases">
        <title>WGS assembly of Corymbia citriodora subspecies variegata.</title>
        <authorList>
            <person name="Barry K."/>
            <person name="Hundley H."/>
            <person name="Shu S."/>
            <person name="Jenkins J."/>
            <person name="Grimwood J."/>
            <person name="Baten A."/>
        </authorList>
    </citation>
    <scope>NUCLEOTIDE SEQUENCE</scope>
    <source>
        <strain evidence="2">CV2-018</strain>
    </source>
</reference>
<dbReference type="Proteomes" id="UP000806378">
    <property type="component" value="Unassembled WGS sequence"/>
</dbReference>
<dbReference type="EMBL" id="MU089530">
    <property type="protein sequence ID" value="KAF7851634.1"/>
    <property type="molecule type" value="Genomic_DNA"/>
</dbReference>
<gene>
    <name evidence="2" type="ORF">BT93_L3458</name>
</gene>
<comment type="caution">
    <text evidence="2">The sequence shown here is derived from an EMBL/GenBank/DDBJ whole genome shotgun (WGS) entry which is preliminary data.</text>
</comment>
<sequence length="186" mass="21170">MIKEAIMALNKKETAKPLSKPSKKTEVAAKKSKKLVMAKAAPVPQAQGQIKSEERAESELRGRQICRKKEREENGKEKKPENKRTRSEREERKKLREPDPREREGRRRCHSTTDDEACWWLAPLPSPPSSEDMQQESSSSRTASRSRRRSRSQPLGHLDAAADRRCPRCHPPLHHPVGGSCADHRG</sequence>
<dbReference type="Gramene" id="rna-gnl|WGS:JABURB|Cocit.L3458.1">
    <property type="protein sequence ID" value="cds-KAF7851634.1"/>
    <property type="gene ID" value="gene-BT93_L3458"/>
</dbReference>
<feature type="region of interest" description="Disordered" evidence="1">
    <location>
        <begin position="1"/>
        <end position="186"/>
    </location>
</feature>
<keyword evidence="3" id="KW-1185">Reference proteome</keyword>
<evidence type="ECO:0000313" key="2">
    <source>
        <dbReference type="EMBL" id="KAF7851634.1"/>
    </source>
</evidence>
<feature type="compositionally biased region" description="Low complexity" evidence="1">
    <location>
        <begin position="129"/>
        <end position="143"/>
    </location>
</feature>
<evidence type="ECO:0000313" key="3">
    <source>
        <dbReference type="Proteomes" id="UP000806378"/>
    </source>
</evidence>
<dbReference type="AlphaFoldDB" id="A0A8T0CWW7"/>
<evidence type="ECO:0000256" key="1">
    <source>
        <dbReference type="SAM" id="MobiDB-lite"/>
    </source>
</evidence>
<feature type="compositionally biased region" description="Basic and acidic residues" evidence="1">
    <location>
        <begin position="51"/>
        <end position="105"/>
    </location>
</feature>
<protein>
    <submittedName>
        <fullName evidence="2">Uncharacterized protein</fullName>
    </submittedName>
</protein>
<accession>A0A8T0CWW7</accession>
<proteinExistence type="predicted"/>
<organism evidence="2 3">
    <name type="scientific">Corymbia citriodora subsp. variegata</name>
    <dbReference type="NCBI Taxonomy" id="360336"/>
    <lineage>
        <taxon>Eukaryota</taxon>
        <taxon>Viridiplantae</taxon>
        <taxon>Streptophyta</taxon>
        <taxon>Embryophyta</taxon>
        <taxon>Tracheophyta</taxon>
        <taxon>Spermatophyta</taxon>
        <taxon>Magnoliopsida</taxon>
        <taxon>eudicotyledons</taxon>
        <taxon>Gunneridae</taxon>
        <taxon>Pentapetalae</taxon>
        <taxon>rosids</taxon>
        <taxon>malvids</taxon>
        <taxon>Myrtales</taxon>
        <taxon>Myrtaceae</taxon>
        <taxon>Myrtoideae</taxon>
        <taxon>Eucalypteae</taxon>
        <taxon>Corymbia</taxon>
    </lineage>
</organism>
<name>A0A8T0CWW7_CORYI</name>